<dbReference type="AlphaFoldDB" id="A0A066WUE5"/>
<evidence type="ECO:0000313" key="4">
    <source>
        <dbReference type="EMBL" id="KDN54589.1"/>
    </source>
</evidence>
<keyword evidence="5" id="KW-1185">Reference proteome</keyword>
<accession>A0A066WUE5</accession>
<dbReference type="Pfam" id="PF13460">
    <property type="entry name" value="NAD_binding_10"/>
    <property type="match status" value="1"/>
</dbReference>
<evidence type="ECO:0000256" key="1">
    <source>
        <dbReference type="ARBA" id="ARBA00022531"/>
    </source>
</evidence>
<dbReference type="GO" id="GO:0009523">
    <property type="term" value="C:photosystem II"/>
    <property type="evidence" value="ECO:0007669"/>
    <property type="project" value="UniProtKB-KW"/>
</dbReference>
<dbReference type="SUPFAM" id="SSF51735">
    <property type="entry name" value="NAD(P)-binding Rossmann-fold domains"/>
    <property type="match status" value="1"/>
</dbReference>
<evidence type="ECO:0000256" key="2">
    <source>
        <dbReference type="ARBA" id="ARBA00023276"/>
    </source>
</evidence>
<dbReference type="eggNOG" id="COG0702">
    <property type="taxonomic scope" value="Bacteria"/>
</dbReference>
<evidence type="ECO:0000313" key="5">
    <source>
        <dbReference type="Proteomes" id="UP000027064"/>
    </source>
</evidence>
<dbReference type="PANTHER" id="PTHR47128">
    <property type="match status" value="1"/>
</dbReference>
<feature type="domain" description="NAD(P)-binding" evidence="3">
    <location>
        <begin position="7"/>
        <end position="172"/>
    </location>
</feature>
<protein>
    <submittedName>
        <fullName evidence="4">NmrA family transcriptional regulator</fullName>
    </submittedName>
</protein>
<proteinExistence type="predicted"/>
<dbReference type="InterPro" id="IPR016040">
    <property type="entry name" value="NAD(P)-bd_dom"/>
</dbReference>
<dbReference type="InterPro" id="IPR044256">
    <property type="entry name" value="HCF244-like"/>
</dbReference>
<dbReference type="STRING" id="1492738.FEM21_23120"/>
<dbReference type="GO" id="GO:0015979">
    <property type="term" value="P:photosynthesis"/>
    <property type="evidence" value="ECO:0007669"/>
    <property type="project" value="UniProtKB-KW"/>
</dbReference>
<dbReference type="PANTHER" id="PTHR47128:SF2">
    <property type="entry name" value="PROTEIN HIGH CHLOROPHYLL FLUORESCENCE PHENOTYPE 244, CHLOROPLASTIC"/>
    <property type="match status" value="1"/>
</dbReference>
<dbReference type="RefSeq" id="WP_035660508.1">
    <property type="nucleotide sequence ID" value="NZ_JNCA01000021.1"/>
</dbReference>
<dbReference type="InterPro" id="IPR036291">
    <property type="entry name" value="NAD(P)-bd_dom_sf"/>
</dbReference>
<dbReference type="Proteomes" id="UP000027064">
    <property type="component" value="Unassembled WGS sequence"/>
</dbReference>
<dbReference type="EMBL" id="JNCA01000021">
    <property type="protein sequence ID" value="KDN54589.1"/>
    <property type="molecule type" value="Genomic_DNA"/>
</dbReference>
<comment type="caution">
    <text evidence="4">The sequence shown here is derived from an EMBL/GenBank/DDBJ whole genome shotgun (WGS) entry which is preliminary data.</text>
</comment>
<sequence>MKILVVGGTGLIGANVSKKLKNEGHEVVIGSSKNGVNIITGEGLSEALKDTEIVIDLSNSSSPEEENAISFFKTAGQNLAEAEKQAGVKHHIILSIVGIDRVLNIGYMRAKKIQEDTIKNSGIPYTIIRATQFYEHTDTIIAVQATEDNVHVSSMDYQPIAAEDVAQLIVKFALESAKNTIIEIAGPELTPMNELVSRYIKLTGQHKTVISDNDNKYMFYDFPKNGLVPEGAHTKGKIHFNDWIQS</sequence>
<dbReference type="OrthoDB" id="9771302at2"/>
<dbReference type="PATRIC" id="fig|1492738.3.peg.2299"/>
<organism evidence="4 5">
    <name type="scientific">Flavobacterium seoulense</name>
    <dbReference type="NCBI Taxonomy" id="1492738"/>
    <lineage>
        <taxon>Bacteria</taxon>
        <taxon>Pseudomonadati</taxon>
        <taxon>Bacteroidota</taxon>
        <taxon>Flavobacteriia</taxon>
        <taxon>Flavobacteriales</taxon>
        <taxon>Flavobacteriaceae</taxon>
        <taxon>Flavobacterium</taxon>
    </lineage>
</organism>
<keyword evidence="1" id="KW-0602">Photosynthesis</keyword>
<dbReference type="Gene3D" id="3.40.50.720">
    <property type="entry name" value="NAD(P)-binding Rossmann-like Domain"/>
    <property type="match status" value="1"/>
</dbReference>
<name>A0A066WUE5_9FLAO</name>
<keyword evidence="2" id="KW-0604">Photosystem II</keyword>
<gene>
    <name evidence="4" type="ORF">FEM21_23120</name>
</gene>
<evidence type="ECO:0000259" key="3">
    <source>
        <dbReference type="Pfam" id="PF13460"/>
    </source>
</evidence>
<reference evidence="4 5" key="1">
    <citation type="submission" date="2014-05" db="EMBL/GenBank/DDBJ databases">
        <title>Genome Sequence of Flavobacterium sp. EM1321.</title>
        <authorList>
            <person name="Shin S.-K."/>
            <person name="Yi H."/>
        </authorList>
    </citation>
    <scope>NUCLEOTIDE SEQUENCE [LARGE SCALE GENOMIC DNA]</scope>
    <source>
        <strain evidence="4 5">EM1321</strain>
    </source>
</reference>